<sequence>MQNVGIRVYNVVDKPLVLHLLRLNTPTYFAPEEEKDLLYYLAHEVEEYYVLECDGEVIGCGGVNYDQNRTIGKISWDILHPEHQGKGLGSLLLLYRIKNLREQPQVKQITVRTSQLVYLFYEKHGFQLRQITRDYWSPGFDLYHMEYEGAL</sequence>
<reference evidence="2 3" key="1">
    <citation type="submission" date="2018-11" db="EMBL/GenBank/DDBJ databases">
        <title>Rufibacter latericius sp. nov., isolated from water in Baiyang Lake.</title>
        <authorList>
            <person name="Yang Y."/>
        </authorList>
    </citation>
    <scope>NUCLEOTIDE SEQUENCE [LARGE SCALE GENOMIC DNA]</scope>
    <source>
        <strain evidence="2 3">MCC P1</strain>
    </source>
</reference>
<dbReference type="OrthoDB" id="961272at2"/>
<evidence type="ECO:0000313" key="3">
    <source>
        <dbReference type="Proteomes" id="UP000271010"/>
    </source>
</evidence>
<dbReference type="GO" id="GO:0016747">
    <property type="term" value="F:acyltransferase activity, transferring groups other than amino-acyl groups"/>
    <property type="evidence" value="ECO:0007669"/>
    <property type="project" value="InterPro"/>
</dbReference>
<dbReference type="EMBL" id="RJJE01000017">
    <property type="protein sequence ID" value="RNI27314.1"/>
    <property type="molecule type" value="Genomic_DNA"/>
</dbReference>
<name>A0A3M9MP43_9BACT</name>
<feature type="domain" description="N-acetyltransferase" evidence="1">
    <location>
        <begin position="4"/>
        <end position="150"/>
    </location>
</feature>
<keyword evidence="2" id="KW-0808">Transferase</keyword>
<dbReference type="PROSITE" id="PS51186">
    <property type="entry name" value="GNAT"/>
    <property type="match status" value="1"/>
</dbReference>
<comment type="caution">
    <text evidence="2">The sequence shown here is derived from an EMBL/GenBank/DDBJ whole genome shotgun (WGS) entry which is preliminary data.</text>
</comment>
<protein>
    <submittedName>
        <fullName evidence="2">GNAT family N-acetyltransferase</fullName>
    </submittedName>
</protein>
<dbReference type="AlphaFoldDB" id="A0A3M9MP43"/>
<proteinExistence type="predicted"/>
<dbReference type="InterPro" id="IPR016181">
    <property type="entry name" value="Acyl_CoA_acyltransferase"/>
</dbReference>
<dbReference type="Proteomes" id="UP000271010">
    <property type="component" value="Unassembled WGS sequence"/>
</dbReference>
<dbReference type="InterPro" id="IPR000182">
    <property type="entry name" value="GNAT_dom"/>
</dbReference>
<evidence type="ECO:0000313" key="2">
    <source>
        <dbReference type="EMBL" id="RNI27314.1"/>
    </source>
</evidence>
<evidence type="ECO:0000259" key="1">
    <source>
        <dbReference type="PROSITE" id="PS51186"/>
    </source>
</evidence>
<gene>
    <name evidence="2" type="ORF">EFA69_14300</name>
</gene>
<dbReference type="RefSeq" id="WP_123133783.1">
    <property type="nucleotide sequence ID" value="NZ_RJJE01000017.1"/>
</dbReference>
<dbReference type="SUPFAM" id="SSF55729">
    <property type="entry name" value="Acyl-CoA N-acyltransferases (Nat)"/>
    <property type="match status" value="1"/>
</dbReference>
<keyword evidence="3" id="KW-1185">Reference proteome</keyword>
<dbReference type="Pfam" id="PF13508">
    <property type="entry name" value="Acetyltransf_7"/>
    <property type="match status" value="1"/>
</dbReference>
<accession>A0A3M9MP43</accession>
<organism evidence="2 3">
    <name type="scientific">Rufibacter immobilis</name>
    <dbReference type="NCBI Taxonomy" id="1348778"/>
    <lineage>
        <taxon>Bacteria</taxon>
        <taxon>Pseudomonadati</taxon>
        <taxon>Bacteroidota</taxon>
        <taxon>Cytophagia</taxon>
        <taxon>Cytophagales</taxon>
        <taxon>Hymenobacteraceae</taxon>
        <taxon>Rufibacter</taxon>
    </lineage>
</organism>
<dbReference type="Gene3D" id="3.40.630.30">
    <property type="match status" value="1"/>
</dbReference>